<feature type="compositionally biased region" description="Polar residues" evidence="1">
    <location>
        <begin position="1"/>
        <end position="13"/>
    </location>
</feature>
<gene>
    <name evidence="2" type="ORF">g.117060</name>
</gene>
<dbReference type="OrthoDB" id="6611169at2759"/>
<dbReference type="AlphaFoldDB" id="A0A2S2R3C0"/>
<dbReference type="EMBL" id="GGMS01015221">
    <property type="protein sequence ID" value="MBY84424.1"/>
    <property type="molecule type" value="Transcribed_RNA"/>
</dbReference>
<accession>A0A2S2R3C0</accession>
<feature type="region of interest" description="Disordered" evidence="1">
    <location>
        <begin position="1"/>
        <end position="27"/>
    </location>
</feature>
<protein>
    <submittedName>
        <fullName evidence="2">Uncharacterized protein</fullName>
    </submittedName>
</protein>
<name>A0A2S2R3C0_9HEMI</name>
<proteinExistence type="predicted"/>
<evidence type="ECO:0000313" key="2">
    <source>
        <dbReference type="EMBL" id="MBY84424.1"/>
    </source>
</evidence>
<organism evidence="2">
    <name type="scientific">Sipha flava</name>
    <name type="common">yellow sugarcane aphid</name>
    <dbReference type="NCBI Taxonomy" id="143950"/>
    <lineage>
        <taxon>Eukaryota</taxon>
        <taxon>Metazoa</taxon>
        <taxon>Ecdysozoa</taxon>
        <taxon>Arthropoda</taxon>
        <taxon>Hexapoda</taxon>
        <taxon>Insecta</taxon>
        <taxon>Pterygota</taxon>
        <taxon>Neoptera</taxon>
        <taxon>Paraneoptera</taxon>
        <taxon>Hemiptera</taxon>
        <taxon>Sternorrhyncha</taxon>
        <taxon>Aphidomorpha</taxon>
        <taxon>Aphidoidea</taxon>
        <taxon>Aphididae</taxon>
        <taxon>Sipha</taxon>
    </lineage>
</organism>
<sequence length="159" mass="18144">MMSYSEQTESDCLSSDNEINSSSENKKELKSVKKIYNGNPITYKDKLNAVITSGKFEDTNLTDSISIKEDGKTYTFKSPTLSGEDYWVIQHYKTKNITNVALQDRWKQAECSIKLITSNLRGSKDVNINKKMHAIVEEILTRFTSDPKNKMSVMKNVNK</sequence>
<reference evidence="2" key="1">
    <citation type="submission" date="2018-04" db="EMBL/GenBank/DDBJ databases">
        <title>Transcriptome assembly of Sipha flava.</title>
        <authorList>
            <person name="Scully E.D."/>
            <person name="Geib S.M."/>
            <person name="Palmer N.A."/>
            <person name="Koch K."/>
            <person name="Bradshaw J."/>
            <person name="Heng-Moss T."/>
            <person name="Sarath G."/>
        </authorList>
    </citation>
    <scope>NUCLEOTIDE SEQUENCE</scope>
</reference>
<feature type="compositionally biased region" description="Low complexity" evidence="1">
    <location>
        <begin position="14"/>
        <end position="23"/>
    </location>
</feature>
<evidence type="ECO:0000256" key="1">
    <source>
        <dbReference type="SAM" id="MobiDB-lite"/>
    </source>
</evidence>